<dbReference type="EMBL" id="JACEIP010000010">
    <property type="protein sequence ID" value="MBA4542903.1"/>
    <property type="molecule type" value="Genomic_DNA"/>
</dbReference>
<dbReference type="OrthoDB" id="2199833at2"/>
<protein>
    <submittedName>
        <fullName evidence="1">Helix-turn-helix domain-containing protein</fullName>
    </submittedName>
</protein>
<dbReference type="RefSeq" id="WP_033101880.1">
    <property type="nucleotide sequence ID" value="NZ_JACEIP010000010.1"/>
</dbReference>
<keyword evidence="2" id="KW-1185">Reference proteome</keyword>
<sequence>MKLDSRHYFVMEKLLEGMSIEQIAKQHKDKVEVSVRQLYRWQRDPDFRKCLNQMIVDSGKHRLKAVLDAAYEAAIVEKNAAMTKLILSSHGLLTPDKDAQVTVNNQIDISKLREELKNL</sequence>
<name>A0A7W1XAC3_9BACL</name>
<accession>A0A7W1XAC3</accession>
<proteinExistence type="predicted"/>
<evidence type="ECO:0000313" key="2">
    <source>
        <dbReference type="Proteomes" id="UP000530514"/>
    </source>
</evidence>
<dbReference type="AlphaFoldDB" id="A0A7W1XAC3"/>
<organism evidence="1 2">
    <name type="scientific">Thermoactinomyces daqus</name>
    <dbReference type="NCBI Taxonomy" id="1329516"/>
    <lineage>
        <taxon>Bacteria</taxon>
        <taxon>Bacillati</taxon>
        <taxon>Bacillota</taxon>
        <taxon>Bacilli</taxon>
        <taxon>Bacillales</taxon>
        <taxon>Thermoactinomycetaceae</taxon>
        <taxon>Thermoactinomyces</taxon>
    </lineage>
</organism>
<gene>
    <name evidence="1" type="ORF">H1164_08310</name>
</gene>
<evidence type="ECO:0000313" key="1">
    <source>
        <dbReference type="EMBL" id="MBA4542903.1"/>
    </source>
</evidence>
<dbReference type="Proteomes" id="UP000530514">
    <property type="component" value="Unassembled WGS sequence"/>
</dbReference>
<reference evidence="1 2" key="1">
    <citation type="submission" date="2020-07" db="EMBL/GenBank/DDBJ databases">
        <authorList>
            <person name="Feng H."/>
        </authorList>
    </citation>
    <scope>NUCLEOTIDE SEQUENCE [LARGE SCALE GENOMIC DNA]</scope>
    <source>
        <strain evidence="2">s-11</strain>
    </source>
</reference>
<comment type="caution">
    <text evidence="1">The sequence shown here is derived from an EMBL/GenBank/DDBJ whole genome shotgun (WGS) entry which is preliminary data.</text>
</comment>
<dbReference type="Gene3D" id="1.10.10.60">
    <property type="entry name" value="Homeodomain-like"/>
    <property type="match status" value="1"/>
</dbReference>